<dbReference type="InterPro" id="IPR032436">
    <property type="entry name" value="URB1_C"/>
</dbReference>
<dbReference type="EMBL" id="JBBPBN010000050">
    <property type="protein sequence ID" value="KAK8992343.1"/>
    <property type="molecule type" value="Genomic_DNA"/>
</dbReference>
<organism evidence="2 3">
    <name type="scientific">Hibiscus sabdariffa</name>
    <name type="common">roselle</name>
    <dbReference type="NCBI Taxonomy" id="183260"/>
    <lineage>
        <taxon>Eukaryota</taxon>
        <taxon>Viridiplantae</taxon>
        <taxon>Streptophyta</taxon>
        <taxon>Embryophyta</taxon>
        <taxon>Tracheophyta</taxon>
        <taxon>Spermatophyta</taxon>
        <taxon>Magnoliopsida</taxon>
        <taxon>eudicotyledons</taxon>
        <taxon>Gunneridae</taxon>
        <taxon>Pentapetalae</taxon>
        <taxon>rosids</taxon>
        <taxon>malvids</taxon>
        <taxon>Malvales</taxon>
        <taxon>Malvaceae</taxon>
        <taxon>Malvoideae</taxon>
        <taxon>Hibiscus</taxon>
    </lineage>
</organism>
<protein>
    <recommendedName>
        <fullName evidence="1">URB1 C-terminal domain-containing protein</fullName>
    </recommendedName>
</protein>
<feature type="domain" description="URB1 C-terminal" evidence="1">
    <location>
        <begin position="113"/>
        <end position="239"/>
    </location>
</feature>
<evidence type="ECO:0000259" key="1">
    <source>
        <dbReference type="Pfam" id="PF16201"/>
    </source>
</evidence>
<dbReference type="PANTHER" id="PTHR13500">
    <property type="entry name" value="NUCLEOLAR PRERIBOSOMAL-ASSOCIATED PROTEIN 1"/>
    <property type="match status" value="1"/>
</dbReference>
<sequence>MIDTEAVQEVRKIKYRENLPVDPKVCASTVLHFPYDRTASEEHLSLNKFQTDNLMDMIEPCSPGAGKKLLYDPVFIMHFSIHSLSAGYIEPVEFTGLGLLAVAFVRVSEEERSLFAAESSLILLDTLHEHYSTLNKLLMDSSRVNMKQIPLFHDFFHSNAVNHRAQRLWILRLSYAGLNLEDDAWLYIRSSMLETLMSFYVSPLSDVETKKIILQILKKSVQLHQTAHYLVEHCSLFPWLSSILSTYSWVLHGNEKKCFSTELAVVIEIVRVVISSNDIAEWLQSRALEQLMELTSHLYKLLVGGKKLINEYTAFVDQTLQIIISTLKMSQSRQIDQPHFNLSHEVLFQIYLAVNEATIGRSSETAKCALEAVLLSGPPVDIFCMNREKLSSFLMWATSTALKSKSRKVFQWQESGLHVPIVSREASHEESFASKLLRWLTASIIHGKLSWNSNIPTAKFSDGSNLKNLQSLLEYVTKDNKEGNKCNSDLNEMLAAQVFHLQQSLDINCSVLPSAVSALCLLLLSDDSKFTGSDIVHDFRTSMVTLCSKIRCPPELNPSWRWSFEQPWEEDSSQFTDLERMDGVHACQSLLLTISNELRSKSSDFQGLSLQDVDESGVFEWETNILQTQ</sequence>
<keyword evidence="3" id="KW-1185">Reference proteome</keyword>
<accession>A0ABR2PVF6</accession>
<dbReference type="InterPro" id="IPR039844">
    <property type="entry name" value="URB1"/>
</dbReference>
<dbReference type="Pfam" id="PF16201">
    <property type="entry name" value="NopRA1"/>
    <property type="match status" value="1"/>
</dbReference>
<comment type="caution">
    <text evidence="2">The sequence shown here is derived from an EMBL/GenBank/DDBJ whole genome shotgun (WGS) entry which is preliminary data.</text>
</comment>
<dbReference type="PANTHER" id="PTHR13500:SF0">
    <property type="entry name" value="NUCLEOLAR PRE-RIBOSOMAL-ASSOCIATED PROTEIN 1"/>
    <property type="match status" value="1"/>
</dbReference>
<evidence type="ECO:0000313" key="3">
    <source>
        <dbReference type="Proteomes" id="UP001396334"/>
    </source>
</evidence>
<name>A0ABR2PVF6_9ROSI</name>
<gene>
    <name evidence="2" type="ORF">V6N11_048427</name>
</gene>
<proteinExistence type="predicted"/>
<reference evidence="2 3" key="1">
    <citation type="journal article" date="2024" name="G3 (Bethesda)">
        <title>Genome assembly of Hibiscus sabdariffa L. provides insights into metabolisms of medicinal natural products.</title>
        <authorList>
            <person name="Kim T."/>
        </authorList>
    </citation>
    <scope>NUCLEOTIDE SEQUENCE [LARGE SCALE GENOMIC DNA]</scope>
    <source>
        <strain evidence="2">TK-2024</strain>
        <tissue evidence="2">Old leaves</tissue>
    </source>
</reference>
<dbReference type="Proteomes" id="UP001396334">
    <property type="component" value="Unassembled WGS sequence"/>
</dbReference>
<evidence type="ECO:0000313" key="2">
    <source>
        <dbReference type="EMBL" id="KAK8992343.1"/>
    </source>
</evidence>